<dbReference type="EMBL" id="CP036267">
    <property type="protein sequence ID" value="QDT32509.1"/>
    <property type="molecule type" value="Genomic_DNA"/>
</dbReference>
<feature type="transmembrane region" description="Helical" evidence="7">
    <location>
        <begin position="114"/>
        <end position="131"/>
    </location>
</feature>
<dbReference type="InterPro" id="IPR053934">
    <property type="entry name" value="HTTM_dom"/>
</dbReference>
<reference evidence="9 10" key="1">
    <citation type="submission" date="2019-02" db="EMBL/GenBank/DDBJ databases">
        <title>Deep-cultivation of Planctomycetes and their phenomic and genomic characterization uncovers novel biology.</title>
        <authorList>
            <person name="Wiegand S."/>
            <person name="Jogler M."/>
            <person name="Boedeker C."/>
            <person name="Pinto D."/>
            <person name="Vollmers J."/>
            <person name="Rivas-Marin E."/>
            <person name="Kohn T."/>
            <person name="Peeters S.H."/>
            <person name="Heuer A."/>
            <person name="Rast P."/>
            <person name="Oberbeckmann S."/>
            <person name="Bunk B."/>
            <person name="Jeske O."/>
            <person name="Meyerdierks A."/>
            <person name="Storesund J.E."/>
            <person name="Kallscheuer N."/>
            <person name="Luecker S."/>
            <person name="Lage O.M."/>
            <person name="Pohl T."/>
            <person name="Merkel B.J."/>
            <person name="Hornburger P."/>
            <person name="Mueller R.-W."/>
            <person name="Bruemmer F."/>
            <person name="Labrenz M."/>
            <person name="Spormann A.M."/>
            <person name="Op den Camp H."/>
            <person name="Overmann J."/>
            <person name="Amann R."/>
            <person name="Jetten M.S.M."/>
            <person name="Mascher T."/>
            <person name="Medema M.H."/>
            <person name="Devos D.P."/>
            <person name="Kaster A.-K."/>
            <person name="Ovreas L."/>
            <person name="Rohde M."/>
            <person name="Galperin M.Y."/>
            <person name="Jogler C."/>
        </authorList>
    </citation>
    <scope>NUCLEOTIDE SEQUENCE [LARGE SCALE GENOMIC DNA]</scope>
    <source>
        <strain evidence="9 10">Mal48</strain>
    </source>
</reference>
<proteinExistence type="predicted"/>
<dbReference type="GO" id="GO:0012505">
    <property type="term" value="C:endomembrane system"/>
    <property type="evidence" value="ECO:0007669"/>
    <property type="project" value="UniProtKB-SubCell"/>
</dbReference>
<feature type="transmembrane region" description="Helical" evidence="7">
    <location>
        <begin position="64"/>
        <end position="86"/>
    </location>
</feature>
<evidence type="ECO:0000313" key="9">
    <source>
        <dbReference type="EMBL" id="QDT32509.1"/>
    </source>
</evidence>
<evidence type="ECO:0000256" key="6">
    <source>
        <dbReference type="ARBA" id="ARBA00023239"/>
    </source>
</evidence>
<feature type="transmembrane region" description="Helical" evidence="7">
    <location>
        <begin position="207"/>
        <end position="228"/>
    </location>
</feature>
<evidence type="ECO:0000259" key="8">
    <source>
        <dbReference type="SMART" id="SM00752"/>
    </source>
</evidence>
<dbReference type="Proteomes" id="UP000315724">
    <property type="component" value="Chromosome"/>
</dbReference>
<dbReference type="AlphaFoldDB" id="A0A517QLL7"/>
<dbReference type="RefSeq" id="WP_145197814.1">
    <property type="nucleotide sequence ID" value="NZ_CP036267.1"/>
</dbReference>
<dbReference type="OrthoDB" id="341137at2"/>
<keyword evidence="2 7" id="KW-0812">Transmembrane</keyword>
<evidence type="ECO:0000256" key="4">
    <source>
        <dbReference type="ARBA" id="ARBA00023136"/>
    </source>
</evidence>
<name>A0A517QLL7_9PLAN</name>
<evidence type="ECO:0000256" key="7">
    <source>
        <dbReference type="SAM" id="Phobius"/>
    </source>
</evidence>
<dbReference type="KEGG" id="tpol:Mal48_17560"/>
<comment type="subcellular location">
    <subcellularLocation>
        <location evidence="1">Endomembrane system</location>
        <topology evidence="1">Multi-pass membrane protein</topology>
    </subcellularLocation>
</comment>
<sequence length="509" mass="59009">MWLREQLARRVDGSSLGLFRILWGLLMVWESIRKLPKADGMYSPEYFHFTYSLFPFVKPLPEVWMMQTEISVMLIAAILITIGYYYRAASAVFLVIFTHLFLIEKIYYNNHFYLTILMSFLMMLCEADRCYRLPLPGKWGRKKETDLEAQTVPLWNLVLLRSQIVVLYFFGGVAKLNSDWLAGEPVRFWFSHKDPSHMLSMFLTQGWFIYMVCWTGLILDLVAGFTLLSKRTRVFTMLLLVVFHATNSTLFQIGLFPLIGIGLLILFVEPVLPRKCFRWIGTKLGTIPHGVLEPHIGTARPVKLASWGVTAFVCGWISFQAILPLRILTYSDDPGWSEVGQCFSWRMMLRHKDAFLKLKFDPPEAEKYLEEHPEILPHLSKVHVERMVKNPHFILQYAHTVSDALKKEGWEDVKISCVSIASMNGRPYQLMINPETDLAKASYGMFEVPDWIVPLDKYQRPGQYPKTPEERRDVIAQVYKEHVPETQEESHIKSRVKYASAIEYSGSIQ</sequence>
<keyword evidence="3 7" id="KW-1133">Transmembrane helix</keyword>
<gene>
    <name evidence="9" type="ORF">Mal48_17560</name>
</gene>
<evidence type="ECO:0000256" key="2">
    <source>
        <dbReference type="ARBA" id="ARBA00022692"/>
    </source>
</evidence>
<dbReference type="InterPro" id="IPR011020">
    <property type="entry name" value="HTTM-like"/>
</dbReference>
<accession>A0A517QLL7</accession>
<keyword evidence="10" id="KW-1185">Reference proteome</keyword>
<dbReference type="Pfam" id="PF22777">
    <property type="entry name" value="VKGC_lumenal_dom"/>
    <property type="match status" value="1"/>
</dbReference>
<organism evidence="9 10">
    <name type="scientific">Thalassoglobus polymorphus</name>
    <dbReference type="NCBI Taxonomy" id="2527994"/>
    <lineage>
        <taxon>Bacteria</taxon>
        <taxon>Pseudomonadati</taxon>
        <taxon>Planctomycetota</taxon>
        <taxon>Planctomycetia</taxon>
        <taxon>Planctomycetales</taxon>
        <taxon>Planctomycetaceae</taxon>
        <taxon>Thalassoglobus</taxon>
    </lineage>
</organism>
<dbReference type="SMART" id="SM00752">
    <property type="entry name" value="HTTM"/>
    <property type="match status" value="1"/>
</dbReference>
<protein>
    <submittedName>
        <fullName evidence="9">Vitamin K-dependent gamma-carboxylase</fullName>
    </submittedName>
</protein>
<dbReference type="GO" id="GO:0008488">
    <property type="term" value="F:gamma-glutamyl carboxylase activity"/>
    <property type="evidence" value="ECO:0007669"/>
    <property type="project" value="InterPro"/>
</dbReference>
<keyword evidence="6" id="KW-0456">Lyase</keyword>
<dbReference type="GO" id="GO:0019842">
    <property type="term" value="F:vitamin binding"/>
    <property type="evidence" value="ECO:0007669"/>
    <property type="project" value="TreeGrafter"/>
</dbReference>
<keyword evidence="4 7" id="KW-0472">Membrane</keyword>
<feature type="transmembrane region" description="Helical" evidence="7">
    <location>
        <begin position="152"/>
        <end position="171"/>
    </location>
</feature>
<dbReference type="PANTHER" id="PTHR12639:SF7">
    <property type="entry name" value="HTTM DOMAIN-CONTAINING PROTEIN"/>
    <property type="match status" value="1"/>
</dbReference>
<dbReference type="InterPro" id="IPR053935">
    <property type="entry name" value="VKGC_lumenal_dom"/>
</dbReference>
<evidence type="ECO:0000313" key="10">
    <source>
        <dbReference type="Proteomes" id="UP000315724"/>
    </source>
</evidence>
<evidence type="ECO:0000256" key="5">
    <source>
        <dbReference type="ARBA" id="ARBA00023157"/>
    </source>
</evidence>
<dbReference type="Pfam" id="PF05090">
    <property type="entry name" value="HTTM"/>
    <property type="match status" value="1"/>
</dbReference>
<feature type="domain" description="HTTM-like" evidence="8">
    <location>
        <begin position="8"/>
        <end position="272"/>
    </location>
</feature>
<keyword evidence="5" id="KW-1015">Disulfide bond</keyword>
<evidence type="ECO:0000256" key="1">
    <source>
        <dbReference type="ARBA" id="ARBA00004127"/>
    </source>
</evidence>
<dbReference type="InterPro" id="IPR007782">
    <property type="entry name" value="VKG_COase"/>
</dbReference>
<evidence type="ECO:0000256" key="3">
    <source>
        <dbReference type="ARBA" id="ARBA00022989"/>
    </source>
</evidence>
<feature type="transmembrane region" description="Helical" evidence="7">
    <location>
        <begin position="235"/>
        <end position="268"/>
    </location>
</feature>
<dbReference type="PANTHER" id="PTHR12639">
    <property type="entry name" value="VITAMIN K-DEPENDENT GAMMA-CARBOXYLASE"/>
    <property type="match status" value="1"/>
</dbReference>